<feature type="region of interest" description="Disordered" evidence="1">
    <location>
        <begin position="321"/>
        <end position="354"/>
    </location>
</feature>
<evidence type="ECO:0000256" key="1">
    <source>
        <dbReference type="SAM" id="MobiDB-lite"/>
    </source>
</evidence>
<gene>
    <name evidence="3" type="ORF">CEUSTIGMA_g4734.t1</name>
</gene>
<dbReference type="GO" id="GO:0035770">
    <property type="term" value="C:ribonucleoprotein granule"/>
    <property type="evidence" value="ECO:0007669"/>
    <property type="project" value="TreeGrafter"/>
</dbReference>
<feature type="region of interest" description="Disordered" evidence="1">
    <location>
        <begin position="842"/>
        <end position="861"/>
    </location>
</feature>
<name>A0A250X2J3_9CHLO</name>
<dbReference type="PROSITE" id="PS51286">
    <property type="entry name" value="RAP"/>
    <property type="match status" value="1"/>
</dbReference>
<accession>A0A250X2J3</accession>
<dbReference type="PANTHER" id="PTHR21228">
    <property type="entry name" value="FAST LEU-RICH DOMAIN-CONTAINING"/>
    <property type="match status" value="1"/>
</dbReference>
<dbReference type="STRING" id="1157962.A0A250X2J3"/>
<dbReference type="Pfam" id="PF08373">
    <property type="entry name" value="RAP"/>
    <property type="match status" value="1"/>
</dbReference>
<dbReference type="InterPro" id="IPR050870">
    <property type="entry name" value="FAST_kinase"/>
</dbReference>
<comment type="caution">
    <text evidence="3">The sequence shown here is derived from an EMBL/GenBank/DDBJ whole genome shotgun (WGS) entry which is preliminary data.</text>
</comment>
<feature type="domain" description="RAP" evidence="2">
    <location>
        <begin position="1189"/>
        <end position="1248"/>
    </location>
</feature>
<feature type="region of interest" description="Disordered" evidence="1">
    <location>
        <begin position="138"/>
        <end position="158"/>
    </location>
</feature>
<dbReference type="GO" id="GO:0044528">
    <property type="term" value="P:regulation of mitochondrial mRNA stability"/>
    <property type="evidence" value="ECO:0007669"/>
    <property type="project" value="TreeGrafter"/>
</dbReference>
<reference evidence="3 4" key="1">
    <citation type="submission" date="2017-08" db="EMBL/GenBank/DDBJ databases">
        <title>Acidophilic green algal genome provides insights into adaptation to an acidic environment.</title>
        <authorList>
            <person name="Hirooka S."/>
            <person name="Hirose Y."/>
            <person name="Kanesaki Y."/>
            <person name="Higuchi S."/>
            <person name="Fujiwara T."/>
            <person name="Onuma R."/>
            <person name="Era A."/>
            <person name="Ohbayashi R."/>
            <person name="Uzuka A."/>
            <person name="Nozaki H."/>
            <person name="Yoshikawa H."/>
            <person name="Miyagishima S.Y."/>
        </authorList>
    </citation>
    <scope>NUCLEOTIDE SEQUENCE [LARGE SCALE GENOMIC DNA]</scope>
    <source>
        <strain evidence="3 4">NIES-2499</strain>
    </source>
</reference>
<proteinExistence type="predicted"/>
<feature type="compositionally biased region" description="Polar residues" evidence="1">
    <location>
        <begin position="140"/>
        <end position="155"/>
    </location>
</feature>
<sequence>MIRHNFLLSSTFTRQDALYWIFLEHRLNITLQDGANQTWHRMEQLCTISAAAQECMRQTMCVPQQNPVLRGFRCMKVSANMLRISSVLSQDFPHLQKWTNTDDHHEVISRFFGSRSDGHVREKQVTDQNLYMQSIPERSALTSRQTATDSGTNRYPEQHSHMKHVSNLSEPSIADISHAIASAKSLRDVEAVLLMYGRAFRSCHVVQLLTVLPAVELVGVNSDPRLKQITRLMCEGLADVVEELDGPALSACTWALGRLGQAPPGALHVLLDALLADGDLRMSRCSFSQLADVAWSMSRLQVLHGEASRLLLPQHQNSQLSAATEGPLQVENSSHHQDASRLPDSTSTHSLAESSRLSSQVGLAEVYSPHLNHDKNTAGIKNVTISAVHLRAWKAIARLAVHRIEHTTGDDISRMAWSFAKAQTEGHLKGLSGSNHLTSLLTSIAQCTVQLCLKYPPAESPSIDGLRGVTARHNSALMSRQKQAMALKGTQEDLNSGRRKLKMGHDWLSGGVDGGVEHQVGKKTSDSLGRRLHLEDGEKGELEPGNMNHLSTLKPLEVQEVRMRARNVGLSSQVMETGKKLSPQEKGLSPSNITNLAWAYAVLGHRDNKFLAALAKAAVPQKAYFDPAGLSSLAWAFAAFGVHDEPLFTAIAIKACRRIRHFTSEQMSMLYWGMASVGHYDASLMERLRAGVHHLVTTVGINLTAREAANLLWSFTQLQPQPIKRTSPKYVSDTGSPLPLLIQQLLKHLPQEDSRNSTQSGMQLGASSPKAGSTKLAAFDPLADQRSDEDVFASSFSATDLTNVLWSIAVVAALRPTSLGAALLKNERRLLRQMEGLRGHESTAYLDSTETNDQGRHSNNTSSSIWDLLPGLLSILRSNRFSASEFNSHDLERLHRADLIFRAARWELEAGRRQFLSGLVNREDQSAAQVMKAMREALALSAAASTVHTAHMSSDVSTGHIVCHSSEGDTVQAPVTNSWDHEQTGTCLKSSLQQIRQEDGSGTLNPAILTGLASECDQSSFGQVQEVAGRRVVDVSHFSFRSSFKRTSSGSCSPRRTKKSVGGSLDITSVTKVSDVSCMDIEGTIPHSSPATAGLSPVLHWWEDPFESFLGEDLSRKAAAAARERASDRIPSMDMRRGKAGMAWMHEVYMALEELGCQPTEGIPVLGGAAVVDVAVMDTSLSLIGSKRLAVQRCGKNMYSRNPPHNELGESILERRLLQLGGWRVVSVSFHQWGLWEGAEEQLMYLSSRLLSLNEESIPVSKK</sequence>
<organism evidence="3 4">
    <name type="scientific">Chlamydomonas eustigma</name>
    <dbReference type="NCBI Taxonomy" id="1157962"/>
    <lineage>
        <taxon>Eukaryota</taxon>
        <taxon>Viridiplantae</taxon>
        <taxon>Chlorophyta</taxon>
        <taxon>core chlorophytes</taxon>
        <taxon>Chlorophyceae</taxon>
        <taxon>CS clade</taxon>
        <taxon>Chlamydomonadales</taxon>
        <taxon>Chlamydomonadaceae</taxon>
        <taxon>Chlamydomonas</taxon>
    </lineage>
</organism>
<dbReference type="SMART" id="SM00952">
    <property type="entry name" value="RAP"/>
    <property type="match status" value="1"/>
</dbReference>
<feature type="compositionally biased region" description="Polar residues" evidence="1">
    <location>
        <begin position="343"/>
        <end position="354"/>
    </location>
</feature>
<dbReference type="Proteomes" id="UP000232323">
    <property type="component" value="Unassembled WGS sequence"/>
</dbReference>
<dbReference type="OrthoDB" id="514462at2759"/>
<dbReference type="AlphaFoldDB" id="A0A250X2J3"/>
<keyword evidence="4" id="KW-1185">Reference proteome</keyword>
<protein>
    <recommendedName>
        <fullName evidence="2">RAP domain-containing protein</fullName>
    </recommendedName>
</protein>
<feature type="compositionally biased region" description="Polar residues" evidence="1">
    <location>
        <begin position="845"/>
        <end position="861"/>
    </location>
</feature>
<dbReference type="PANTHER" id="PTHR21228:SF40">
    <property type="entry name" value="LD45607P"/>
    <property type="match status" value="1"/>
</dbReference>
<dbReference type="GO" id="GO:0003723">
    <property type="term" value="F:RNA binding"/>
    <property type="evidence" value="ECO:0007669"/>
    <property type="project" value="TreeGrafter"/>
</dbReference>
<dbReference type="InterPro" id="IPR013584">
    <property type="entry name" value="RAP"/>
</dbReference>
<dbReference type="EMBL" id="BEGY01000023">
    <property type="protein sequence ID" value="GAX77288.1"/>
    <property type="molecule type" value="Genomic_DNA"/>
</dbReference>
<evidence type="ECO:0000259" key="2">
    <source>
        <dbReference type="PROSITE" id="PS51286"/>
    </source>
</evidence>
<feature type="compositionally biased region" description="Polar residues" evidence="1">
    <location>
        <begin position="756"/>
        <end position="766"/>
    </location>
</feature>
<dbReference type="GO" id="GO:0005759">
    <property type="term" value="C:mitochondrial matrix"/>
    <property type="evidence" value="ECO:0007669"/>
    <property type="project" value="TreeGrafter"/>
</dbReference>
<feature type="region of interest" description="Disordered" evidence="1">
    <location>
        <begin position="752"/>
        <end position="771"/>
    </location>
</feature>
<dbReference type="GO" id="GO:0000963">
    <property type="term" value="P:mitochondrial RNA processing"/>
    <property type="evidence" value="ECO:0007669"/>
    <property type="project" value="TreeGrafter"/>
</dbReference>
<evidence type="ECO:0000313" key="4">
    <source>
        <dbReference type="Proteomes" id="UP000232323"/>
    </source>
</evidence>
<evidence type="ECO:0000313" key="3">
    <source>
        <dbReference type="EMBL" id="GAX77288.1"/>
    </source>
</evidence>